<keyword evidence="2" id="KW-0147">Chitin-binding</keyword>
<dbReference type="SMART" id="SM00636">
    <property type="entry name" value="Glyco_18"/>
    <property type="match status" value="2"/>
</dbReference>
<dbReference type="Gene3D" id="2.170.140.10">
    <property type="entry name" value="Chitin binding domain"/>
    <property type="match status" value="1"/>
</dbReference>
<feature type="domain" description="GH18" evidence="6">
    <location>
        <begin position="477"/>
        <end position="839"/>
    </location>
</feature>
<dbReference type="PANTHER" id="PTHR11177">
    <property type="entry name" value="CHITINASE"/>
    <property type="match status" value="1"/>
</dbReference>
<protein>
    <submittedName>
        <fullName evidence="7">Acidic mammalian chitinase</fullName>
    </submittedName>
</protein>
<dbReference type="Gene3D" id="3.20.20.80">
    <property type="entry name" value="Glycosidases"/>
    <property type="match status" value="2"/>
</dbReference>
<sequence>MEGEEYRFKVRRRLATFTIESNVATPLLTIRSNVATSLFTIQSNIAIPLFTIRSNVTTPLLTIKSNVDTPLFTIRPNVATPLFTIRSYVATLLFTIRSNVSTLLLTGKSNVATSLFTIRFNVATPLFTMQSNVAIPLLTIQSNIATPLFRIRSNSNIATSLITIKSNFATPLLTIRSNVATPLLTIKSNVTTPLFTIKSNFATPLLTIKSNVTISLLIIRSNVATPLLTIRSNVATPLLPIRSNVSTPLFTMKSNVATSLLTIKSNIATPLLTLRSHVFTLLVPIRSNVATSLITIKSNFATPLFTIRPNVATPLLPIRSNVSTPLFTMKSNVATSLLTIKSNIATPLLTLRSHVFTLLVPIRSNVATSLITIKSNFATPLLIIRSKDATPLLTIRSNATTTLFIIRSNLATPLIPIRSNVATPLFTIRRNVATQLFTIKIIRYLGRIVELQKMVDLKVFLSVAVVLCLSYRASGERRLLCYYDIWAAARYDIGAFTPDMIDPYLCTHIVMAQAMVRKNKPKVFRRVVADMKYYIPFTNLTLINPKLKSLVLLADSTAGDMDDIVQDSTSRAMFSQSAIDFCRKYSYDGFAIAWKKPNATNFLTVSQDLRAAFDNENTTSDRLLLVADLVGQTLEDVDAYYDKYTIKSTIMDNYDFVNTESFSLFRGSSVTAHHSRRVARDSAVGAEKFGNMKSIAEYFAFLGIPKSMINVGMATYGGGYTLANESDFSVGANVDGPSTVGLYSETLGFMSYYEICKALEMNQGAMYRDYGMPYYVNGSQWIGYDDTESFKEKAEWIVEEGYGGAAVWSFTFDDYSQYCNKSDRRFPLINTVKDVFVEADTPKQYRRVCYFTVWSENRRGDGKFMAEDIDPNLCTHVIVAFAEVSDDCELQASSENDTMIYERVTALKTNNADLKVLLSVGGWEQGSESFSFMVSQPKRRRTFANSTVAFLRLYGFDGLDLAWQYPAQREGSNEDTDKKKFGILVDLLSRQFENEARSDDTPRLMLTAAVAAEQEHIDYAYDVKALAESLDFLSIQTFDMHGYWDEETGHHSQLKAFPWQTGTEANLNMDWAGRYWQMLGVDKEKINIGVATFGRGFDVDYANKNGIGNPSNGPSAPGNYTEEAGFLAYYEICNLNGTRDYQSSVPFMYGDEWIGYDDETSIMNKMIWLAKEGYGGAMVWALDLDDFRGNCMSSNGPFPLISTVKNVLTGYSNGSIQSFDSTSPTTTWETTTMSETTTLPPSSTQEAFIDCNTSPTGGPYPNTNDCRTFYKCSHGVPHLYNCPGNTAYDRALRVCNWSSFTNC</sequence>
<evidence type="ECO:0000313" key="7">
    <source>
        <dbReference type="EMBL" id="OWF52808.1"/>
    </source>
</evidence>
<dbReference type="Pfam" id="PF00704">
    <property type="entry name" value="Glyco_hydro_18"/>
    <property type="match status" value="2"/>
</dbReference>
<evidence type="ECO:0000313" key="8">
    <source>
        <dbReference type="Proteomes" id="UP000242188"/>
    </source>
</evidence>
<dbReference type="Gene3D" id="3.10.50.10">
    <property type="match status" value="2"/>
</dbReference>
<keyword evidence="8" id="KW-1185">Reference proteome</keyword>
<dbReference type="STRING" id="6573.A0A210QVL4"/>
<evidence type="ECO:0000259" key="5">
    <source>
        <dbReference type="PROSITE" id="PS50940"/>
    </source>
</evidence>
<evidence type="ECO:0000256" key="1">
    <source>
        <dbReference type="ARBA" id="ARBA00009121"/>
    </source>
</evidence>
<dbReference type="OrthoDB" id="76388at2759"/>
<dbReference type="PROSITE" id="PS50940">
    <property type="entry name" value="CHIT_BIND_II"/>
    <property type="match status" value="1"/>
</dbReference>
<dbReference type="GO" id="GO:0008061">
    <property type="term" value="F:chitin binding"/>
    <property type="evidence" value="ECO:0007669"/>
    <property type="project" value="UniProtKB-KW"/>
</dbReference>
<reference evidence="7 8" key="1">
    <citation type="journal article" date="2017" name="Nat. Ecol. Evol.">
        <title>Scallop genome provides insights into evolution of bilaterian karyotype and development.</title>
        <authorList>
            <person name="Wang S."/>
            <person name="Zhang J."/>
            <person name="Jiao W."/>
            <person name="Li J."/>
            <person name="Xun X."/>
            <person name="Sun Y."/>
            <person name="Guo X."/>
            <person name="Huan P."/>
            <person name="Dong B."/>
            <person name="Zhang L."/>
            <person name="Hu X."/>
            <person name="Sun X."/>
            <person name="Wang J."/>
            <person name="Zhao C."/>
            <person name="Wang Y."/>
            <person name="Wang D."/>
            <person name="Huang X."/>
            <person name="Wang R."/>
            <person name="Lv J."/>
            <person name="Li Y."/>
            <person name="Zhang Z."/>
            <person name="Liu B."/>
            <person name="Lu W."/>
            <person name="Hui Y."/>
            <person name="Liang J."/>
            <person name="Zhou Z."/>
            <person name="Hou R."/>
            <person name="Li X."/>
            <person name="Liu Y."/>
            <person name="Li H."/>
            <person name="Ning X."/>
            <person name="Lin Y."/>
            <person name="Zhao L."/>
            <person name="Xing Q."/>
            <person name="Dou J."/>
            <person name="Li Y."/>
            <person name="Mao J."/>
            <person name="Guo H."/>
            <person name="Dou H."/>
            <person name="Li T."/>
            <person name="Mu C."/>
            <person name="Jiang W."/>
            <person name="Fu Q."/>
            <person name="Fu X."/>
            <person name="Miao Y."/>
            <person name="Liu J."/>
            <person name="Yu Q."/>
            <person name="Li R."/>
            <person name="Liao H."/>
            <person name="Li X."/>
            <person name="Kong Y."/>
            <person name="Jiang Z."/>
            <person name="Chourrout D."/>
            <person name="Li R."/>
            <person name="Bao Z."/>
        </authorList>
    </citation>
    <scope>NUCLEOTIDE SEQUENCE [LARGE SCALE GENOMIC DNA]</scope>
    <source>
        <strain evidence="7 8">PY_sf001</strain>
    </source>
</reference>
<comment type="similarity">
    <text evidence="1">Belongs to the glycosyl hydrolase 18 family. Chitinase class II subfamily.</text>
</comment>
<dbReference type="InterPro" id="IPR011583">
    <property type="entry name" value="Chitinase_II/V-like_cat"/>
</dbReference>
<dbReference type="GO" id="GO:0005576">
    <property type="term" value="C:extracellular region"/>
    <property type="evidence" value="ECO:0007669"/>
    <property type="project" value="InterPro"/>
</dbReference>
<dbReference type="InterPro" id="IPR050314">
    <property type="entry name" value="Glycosyl_Hydrlase_18"/>
</dbReference>
<dbReference type="Proteomes" id="UP000242188">
    <property type="component" value="Unassembled WGS sequence"/>
</dbReference>
<dbReference type="SMART" id="SM00494">
    <property type="entry name" value="ChtBD2"/>
    <property type="match status" value="1"/>
</dbReference>
<dbReference type="InterPro" id="IPR002557">
    <property type="entry name" value="Chitin-bd_dom"/>
</dbReference>
<dbReference type="SUPFAM" id="SSF54556">
    <property type="entry name" value="Chitinase insertion domain"/>
    <property type="match status" value="2"/>
</dbReference>
<feature type="domain" description="GH18" evidence="6">
    <location>
        <begin position="845"/>
        <end position="1211"/>
    </location>
</feature>
<name>A0A210QVL4_MIZYE</name>
<dbReference type="InterPro" id="IPR036508">
    <property type="entry name" value="Chitin-bd_dom_sf"/>
</dbReference>
<comment type="caution">
    <text evidence="7">The sequence shown here is derived from an EMBL/GenBank/DDBJ whole genome shotgun (WGS) entry which is preliminary data.</text>
</comment>
<evidence type="ECO:0000256" key="3">
    <source>
        <dbReference type="ARBA" id="ARBA00022729"/>
    </source>
</evidence>
<proteinExistence type="inferred from homology"/>
<evidence type="ECO:0000256" key="4">
    <source>
        <dbReference type="ARBA" id="ARBA00023157"/>
    </source>
</evidence>
<dbReference type="PROSITE" id="PS51910">
    <property type="entry name" value="GH18_2"/>
    <property type="match status" value="2"/>
</dbReference>
<feature type="domain" description="Chitin-binding type-2" evidence="5">
    <location>
        <begin position="1248"/>
        <end position="1303"/>
    </location>
</feature>
<evidence type="ECO:0000256" key="2">
    <source>
        <dbReference type="ARBA" id="ARBA00022669"/>
    </source>
</evidence>
<dbReference type="GO" id="GO:0004568">
    <property type="term" value="F:chitinase activity"/>
    <property type="evidence" value="ECO:0007669"/>
    <property type="project" value="TreeGrafter"/>
</dbReference>
<dbReference type="PANTHER" id="PTHR11177:SF317">
    <property type="entry name" value="CHITINASE 12-RELATED"/>
    <property type="match status" value="1"/>
</dbReference>
<dbReference type="SUPFAM" id="SSF51445">
    <property type="entry name" value="(Trans)glycosidases"/>
    <property type="match status" value="2"/>
</dbReference>
<dbReference type="FunFam" id="3.10.50.10:FF:000001">
    <property type="entry name" value="Chitinase 3-like 1"/>
    <property type="match status" value="2"/>
</dbReference>
<dbReference type="Pfam" id="PF01607">
    <property type="entry name" value="CBM_14"/>
    <property type="match status" value="1"/>
</dbReference>
<accession>A0A210QVL4</accession>
<dbReference type="InterPro" id="IPR029070">
    <property type="entry name" value="Chitinase_insertion_sf"/>
</dbReference>
<evidence type="ECO:0000259" key="6">
    <source>
        <dbReference type="PROSITE" id="PS51910"/>
    </source>
</evidence>
<keyword evidence="4" id="KW-1015">Disulfide bond</keyword>
<gene>
    <name evidence="7" type="ORF">KP79_PYT00557</name>
</gene>
<keyword evidence="3" id="KW-0732">Signal</keyword>
<organism evidence="7 8">
    <name type="scientific">Mizuhopecten yessoensis</name>
    <name type="common">Japanese scallop</name>
    <name type="synonym">Patinopecten yessoensis</name>
    <dbReference type="NCBI Taxonomy" id="6573"/>
    <lineage>
        <taxon>Eukaryota</taxon>
        <taxon>Metazoa</taxon>
        <taxon>Spiralia</taxon>
        <taxon>Lophotrochozoa</taxon>
        <taxon>Mollusca</taxon>
        <taxon>Bivalvia</taxon>
        <taxon>Autobranchia</taxon>
        <taxon>Pteriomorphia</taxon>
        <taxon>Pectinida</taxon>
        <taxon>Pectinoidea</taxon>
        <taxon>Pectinidae</taxon>
        <taxon>Mizuhopecten</taxon>
    </lineage>
</organism>
<dbReference type="SUPFAM" id="SSF57625">
    <property type="entry name" value="Invertebrate chitin-binding proteins"/>
    <property type="match status" value="1"/>
</dbReference>
<dbReference type="FunFam" id="3.20.20.80:FF:000007">
    <property type="entry name" value="Acidic mammalian chitinase"/>
    <property type="match status" value="1"/>
</dbReference>
<dbReference type="GO" id="GO:0005975">
    <property type="term" value="P:carbohydrate metabolic process"/>
    <property type="evidence" value="ECO:0007669"/>
    <property type="project" value="InterPro"/>
</dbReference>
<dbReference type="EMBL" id="NEDP02001628">
    <property type="protein sequence ID" value="OWF52808.1"/>
    <property type="molecule type" value="Genomic_DNA"/>
</dbReference>
<dbReference type="InterPro" id="IPR001223">
    <property type="entry name" value="Glyco_hydro18_cat"/>
</dbReference>
<dbReference type="InterPro" id="IPR017853">
    <property type="entry name" value="GH"/>
</dbReference>
<dbReference type="GO" id="GO:0006032">
    <property type="term" value="P:chitin catabolic process"/>
    <property type="evidence" value="ECO:0007669"/>
    <property type="project" value="TreeGrafter"/>
</dbReference>